<proteinExistence type="predicted"/>
<evidence type="ECO:0000313" key="1">
    <source>
        <dbReference type="EMBL" id="ABB16162.1"/>
    </source>
</evidence>
<name>Q3AA42_CARHZ</name>
<accession>Q3AA42</accession>
<dbReference type="AlphaFoldDB" id="Q3AA42"/>
<dbReference type="EMBL" id="CP000141">
    <property type="protein sequence ID" value="ABB16162.1"/>
    <property type="molecule type" value="Genomic_DNA"/>
</dbReference>
<evidence type="ECO:0000313" key="2">
    <source>
        <dbReference type="Proteomes" id="UP000002706"/>
    </source>
</evidence>
<keyword evidence="2" id="KW-1185">Reference proteome</keyword>
<protein>
    <submittedName>
        <fullName evidence="1">Uncharacterized protein</fullName>
    </submittedName>
</protein>
<dbReference type="Proteomes" id="UP000002706">
    <property type="component" value="Chromosome"/>
</dbReference>
<reference evidence="1 2" key="1">
    <citation type="journal article" date="2005" name="PLoS Genet.">
        <title>Life in hot carbon monoxide: the complete genome sequence of Carboxydothermus hydrogenoformans Z-2901.</title>
        <authorList>
            <person name="Wu M."/>
            <person name="Ren Q."/>
            <person name="Durkin A.S."/>
            <person name="Daugherty S.C."/>
            <person name="Brinkac L.M."/>
            <person name="Dodson R.J."/>
            <person name="Madupu R."/>
            <person name="Sullivan S.A."/>
            <person name="Kolonay J.F."/>
            <person name="Haft D.H."/>
            <person name="Nelson W.C."/>
            <person name="Tallon L.J."/>
            <person name="Jones K.M."/>
            <person name="Ulrich L.E."/>
            <person name="Gonzalez J.M."/>
            <person name="Zhulin I.B."/>
            <person name="Robb F.T."/>
            <person name="Eisen J.A."/>
        </authorList>
    </citation>
    <scope>NUCLEOTIDE SEQUENCE [LARGE SCALE GENOMIC DNA]</scope>
    <source>
        <strain evidence="2">ATCC BAA-161 / DSM 6008 / Z-2901</strain>
    </source>
</reference>
<sequence length="47" mass="5223">MKNQVCDKRNLGTTEDRFLGELAGLKIEKRCFGIKFLNFSSAAATTV</sequence>
<gene>
    <name evidence="1" type="ordered locus">CHY_2178</name>
</gene>
<dbReference type="KEGG" id="chy:CHY_2178"/>
<organism evidence="1 2">
    <name type="scientific">Carboxydothermus hydrogenoformans (strain ATCC BAA-161 / DSM 6008 / Z-2901)</name>
    <dbReference type="NCBI Taxonomy" id="246194"/>
    <lineage>
        <taxon>Bacteria</taxon>
        <taxon>Bacillati</taxon>
        <taxon>Bacillota</taxon>
        <taxon>Clostridia</taxon>
        <taxon>Thermoanaerobacterales</taxon>
        <taxon>Thermoanaerobacteraceae</taxon>
        <taxon>Carboxydothermus</taxon>
    </lineage>
</organism>
<dbReference type="HOGENOM" id="CLU_3166012_0_0_9"/>
<dbReference type="InParanoid" id="Q3AA42"/>